<dbReference type="EMBL" id="MBQD01000011">
    <property type="protein sequence ID" value="OCL36482.1"/>
    <property type="molecule type" value="Genomic_DNA"/>
</dbReference>
<comment type="caution">
    <text evidence="1">The sequence shown here is derived from an EMBL/GenBank/DDBJ whole genome shotgun (WGS) entry which is preliminary data.</text>
</comment>
<evidence type="ECO:0000313" key="2">
    <source>
        <dbReference type="Proteomes" id="UP000093501"/>
    </source>
</evidence>
<protein>
    <submittedName>
        <fullName evidence="1">Uncharacterized protein</fullName>
    </submittedName>
</protein>
<reference evidence="2" key="1">
    <citation type="submission" date="2016-07" db="EMBL/GenBank/DDBJ databases">
        <authorList>
            <person name="Florea S."/>
            <person name="Webb J.S."/>
            <person name="Jaromczyk J."/>
            <person name="Schardl C.L."/>
        </authorList>
    </citation>
    <scope>NUCLEOTIDE SEQUENCE [LARGE SCALE GENOMIC DNA]</scope>
    <source>
        <strain evidence="2">IPBSL-7</strain>
    </source>
</reference>
<evidence type="ECO:0000313" key="1">
    <source>
        <dbReference type="EMBL" id="OCL36482.1"/>
    </source>
</evidence>
<dbReference type="Pfam" id="PF04024">
    <property type="entry name" value="PspC"/>
    <property type="match status" value="1"/>
</dbReference>
<dbReference type="InterPro" id="IPR007168">
    <property type="entry name" value="Phageshock_PspC_N"/>
</dbReference>
<sequence>MTTHLDLGWLDPGLRGLRRQEAGPGTGLSRAIAARLGVDVVLVRVAFALLALSGGIGVALYLWGSALTPGRDGTRPVDAHLPAFATWSRLAQQGTVVGSSIALVALVSSATPLPWGPGVLLLGILVLARRGKLGGRTAAPAAPAEQPVAESDDHLVARWRSTMEAAAGQDRLAASLPVVDLYSPVPARPQAPRPPAAWGTGAGILGVAVVASAAAFVLLGSVPAALGSGMVTAGLLTVGYALVTRERRVPRPLLIALVAGMAASGWLSTQAAGELTAPDPGVLTVKTVADSRVIDLTDTDFTDITELRVEAVASDVTVLLPAWPTGGVADHTNVLSEVTLDPAWPSERGRERLDIDVIVDATLSRVRIEE</sequence>
<gene>
    <name evidence="1" type="ORF">BCR15_01020</name>
</gene>
<accession>A0A1C0AQB9</accession>
<name>A0A1C0AQB9_9ACTN</name>
<keyword evidence="2" id="KW-1185">Reference proteome</keyword>
<dbReference type="Proteomes" id="UP000093501">
    <property type="component" value="Unassembled WGS sequence"/>
</dbReference>
<organism evidence="1 2">
    <name type="scientific">Tessaracoccus lapidicaptus</name>
    <dbReference type="NCBI Taxonomy" id="1427523"/>
    <lineage>
        <taxon>Bacteria</taxon>
        <taxon>Bacillati</taxon>
        <taxon>Actinomycetota</taxon>
        <taxon>Actinomycetes</taxon>
        <taxon>Propionibacteriales</taxon>
        <taxon>Propionibacteriaceae</taxon>
        <taxon>Tessaracoccus</taxon>
    </lineage>
</organism>
<proteinExistence type="predicted"/>
<dbReference type="AlphaFoldDB" id="A0A1C0AQB9"/>
<dbReference type="RefSeq" id="WP_068750767.1">
    <property type="nucleotide sequence ID" value="NZ_LR214441.1"/>
</dbReference>